<dbReference type="Proteomes" id="UP000264062">
    <property type="component" value="Unassembled WGS sequence"/>
</dbReference>
<feature type="chain" id="PRO_5016864694" description="Transmembrane protein" evidence="2">
    <location>
        <begin position="25"/>
        <end position="375"/>
    </location>
</feature>
<keyword evidence="2" id="KW-0732">Signal</keyword>
<proteinExistence type="predicted"/>
<reference evidence="3 4" key="1">
    <citation type="journal article" date="2018" name="Nat. Biotechnol.">
        <title>A standardized bacterial taxonomy based on genome phylogeny substantially revises the tree of life.</title>
        <authorList>
            <person name="Parks D.H."/>
            <person name="Chuvochina M."/>
            <person name="Waite D.W."/>
            <person name="Rinke C."/>
            <person name="Skarshewski A."/>
            <person name="Chaumeil P.A."/>
            <person name="Hugenholtz P."/>
        </authorList>
    </citation>
    <scope>NUCLEOTIDE SEQUENCE [LARGE SCALE GENOMIC DNA]</scope>
    <source>
        <strain evidence="3">UBA9956</strain>
    </source>
</reference>
<name>A0A350HC70_UNCW3</name>
<keyword evidence="1" id="KW-1133">Transmembrane helix</keyword>
<evidence type="ECO:0000313" key="3">
    <source>
        <dbReference type="EMBL" id="HAV93136.1"/>
    </source>
</evidence>
<gene>
    <name evidence="3" type="ORF">DCW38_08170</name>
</gene>
<evidence type="ECO:0000256" key="1">
    <source>
        <dbReference type="SAM" id="Phobius"/>
    </source>
</evidence>
<dbReference type="EMBL" id="DMZY01000243">
    <property type="protein sequence ID" value="HAV93136.1"/>
    <property type="molecule type" value="Genomic_DNA"/>
</dbReference>
<accession>A0A350HC70</accession>
<dbReference type="AlphaFoldDB" id="A0A350HC70"/>
<organism evidence="3 4">
    <name type="scientific">candidate division WOR-3 bacterium</name>
    <dbReference type="NCBI Taxonomy" id="2052148"/>
    <lineage>
        <taxon>Bacteria</taxon>
        <taxon>Bacteria division WOR-3</taxon>
    </lineage>
</organism>
<feature type="transmembrane region" description="Helical" evidence="1">
    <location>
        <begin position="292"/>
        <end position="316"/>
    </location>
</feature>
<keyword evidence="1" id="KW-0472">Membrane</keyword>
<comment type="caution">
    <text evidence="3">The sequence shown here is derived from an EMBL/GenBank/DDBJ whole genome shotgun (WGS) entry which is preliminary data.</text>
</comment>
<evidence type="ECO:0000313" key="4">
    <source>
        <dbReference type="Proteomes" id="UP000264062"/>
    </source>
</evidence>
<feature type="transmembrane region" description="Helical" evidence="1">
    <location>
        <begin position="257"/>
        <end position="280"/>
    </location>
</feature>
<sequence length="375" mass="43829">MRTSPFVKLVHLILIFCLSETFFADSLSLKDCQAGITSEDQNLENIISFSLNESKDSTYVQIQMKNGFLKDSTISLKNNTLCFDLSHFIGIEMKNETCSFNVIFYGLKNIYCCIDSVPLKINEDSFAGNLHQMLSSAGIILSNEKIMIYKDDYHEYRSYNSNFESSFVNNIFCYGLGIYDDQICYSDMIFEENINDAEYIQMIDSLTKRKDSKFMLDVFKGHFLRKSDLKSFYEETGEFYYLMQDYEKYTNKQNFSIPYTFCLMIPLGIFFMGVDCAIIYQSYKIDDMATGMFLLPFSVIIEGVLMFAAYGIQYFFNKGVGFIFRNKKRNSEERLTYIKETILNTTKSIEKESERNPTYRMLRHLMLDKPTPEYK</sequence>
<evidence type="ECO:0000256" key="2">
    <source>
        <dbReference type="SAM" id="SignalP"/>
    </source>
</evidence>
<feature type="signal peptide" evidence="2">
    <location>
        <begin position="1"/>
        <end position="24"/>
    </location>
</feature>
<keyword evidence="1" id="KW-0812">Transmembrane</keyword>
<protein>
    <recommendedName>
        <fullName evidence="5">Transmembrane protein</fullName>
    </recommendedName>
</protein>
<evidence type="ECO:0008006" key="5">
    <source>
        <dbReference type="Google" id="ProtNLM"/>
    </source>
</evidence>